<dbReference type="VEuPathDB" id="FungiDB:GGTG_09085"/>
<sequence>MAEARCINMSTGARYCTLAYARLPDHRWIEVGSADQRIVQLETCHLDLPSHALFALKHAHLVSGPPRCPRGHLEGKRDDAPCSKSHKASHSDARSSRSDGRSGDDYWVDFQPGTTWDSVIQEARISVRADAHSGRETRWSVPDLPYIHRVQGENCMSFSLFLALDLDQVHELGAADAARVFASSGKATTGVLAGGEWPRQIGLRGCAGRRAPVTLQTPLDLAHTATAPPLS</sequence>
<reference evidence="4" key="1">
    <citation type="submission" date="2010-07" db="EMBL/GenBank/DDBJ databases">
        <title>The genome sequence of Gaeumannomyces graminis var. tritici strain R3-111a-1.</title>
        <authorList>
            <consortium name="The Broad Institute Genome Sequencing Platform"/>
            <person name="Ma L.-J."/>
            <person name="Dead R."/>
            <person name="Young S."/>
            <person name="Zeng Q."/>
            <person name="Koehrsen M."/>
            <person name="Alvarado L."/>
            <person name="Berlin A."/>
            <person name="Chapman S.B."/>
            <person name="Chen Z."/>
            <person name="Freedman E."/>
            <person name="Gellesch M."/>
            <person name="Goldberg J."/>
            <person name="Griggs A."/>
            <person name="Gujja S."/>
            <person name="Heilman E.R."/>
            <person name="Heiman D."/>
            <person name="Hepburn T."/>
            <person name="Howarth C."/>
            <person name="Jen D."/>
            <person name="Larson L."/>
            <person name="Mehta T."/>
            <person name="Neiman D."/>
            <person name="Pearson M."/>
            <person name="Roberts A."/>
            <person name="Saif S."/>
            <person name="Shea T."/>
            <person name="Shenoy N."/>
            <person name="Sisk P."/>
            <person name="Stolte C."/>
            <person name="Sykes S."/>
            <person name="Walk T."/>
            <person name="White J."/>
            <person name="Yandava C."/>
            <person name="Haas B."/>
            <person name="Nusbaum C."/>
            <person name="Birren B."/>
        </authorList>
    </citation>
    <scope>NUCLEOTIDE SEQUENCE [LARGE SCALE GENOMIC DNA]</scope>
    <source>
        <strain evidence="4">R3-111a-1</strain>
    </source>
</reference>
<dbReference type="RefSeq" id="XP_009225193.1">
    <property type="nucleotide sequence ID" value="XM_009226929.1"/>
</dbReference>
<feature type="region of interest" description="Disordered" evidence="1">
    <location>
        <begin position="68"/>
        <end position="104"/>
    </location>
</feature>
<protein>
    <submittedName>
        <fullName evidence="2 3">Uncharacterized protein</fullName>
    </submittedName>
</protein>
<reference evidence="2" key="3">
    <citation type="submission" date="2010-09" db="EMBL/GenBank/DDBJ databases">
        <title>Annotation of Gaeumannomyces graminis var. tritici R3-111a-1.</title>
        <authorList>
            <consortium name="The Broad Institute Genome Sequencing Platform"/>
            <person name="Ma L.-J."/>
            <person name="Dead R."/>
            <person name="Young S.K."/>
            <person name="Zeng Q."/>
            <person name="Gargeya S."/>
            <person name="Fitzgerald M."/>
            <person name="Haas B."/>
            <person name="Abouelleil A."/>
            <person name="Alvarado L."/>
            <person name="Arachchi H.M."/>
            <person name="Berlin A."/>
            <person name="Brown A."/>
            <person name="Chapman S.B."/>
            <person name="Chen Z."/>
            <person name="Dunbar C."/>
            <person name="Freedman E."/>
            <person name="Gearin G."/>
            <person name="Gellesch M."/>
            <person name="Goldberg J."/>
            <person name="Griggs A."/>
            <person name="Gujja S."/>
            <person name="Heiman D."/>
            <person name="Howarth C."/>
            <person name="Larson L."/>
            <person name="Lui A."/>
            <person name="MacDonald P.J.P."/>
            <person name="Mehta T."/>
            <person name="Montmayeur A."/>
            <person name="Murphy C."/>
            <person name="Neiman D."/>
            <person name="Pearson M."/>
            <person name="Priest M."/>
            <person name="Roberts A."/>
            <person name="Saif S."/>
            <person name="Shea T."/>
            <person name="Shenoy N."/>
            <person name="Sisk P."/>
            <person name="Stolte C."/>
            <person name="Sykes S."/>
            <person name="Yandava C."/>
            <person name="Wortman J."/>
            <person name="Nusbaum C."/>
            <person name="Birren B."/>
        </authorList>
    </citation>
    <scope>NUCLEOTIDE SEQUENCE</scope>
    <source>
        <strain evidence="2">R3-111a-1</strain>
    </source>
</reference>
<feature type="compositionally biased region" description="Basic and acidic residues" evidence="1">
    <location>
        <begin position="89"/>
        <end position="104"/>
    </location>
</feature>
<dbReference type="Proteomes" id="UP000006039">
    <property type="component" value="Unassembled WGS sequence"/>
</dbReference>
<reference evidence="3" key="4">
    <citation type="journal article" date="2015" name="G3 (Bethesda)">
        <title>Genome sequences of three phytopathogenic species of the Magnaporthaceae family of fungi.</title>
        <authorList>
            <person name="Okagaki L.H."/>
            <person name="Nunes C.C."/>
            <person name="Sailsbery J."/>
            <person name="Clay B."/>
            <person name="Brown D."/>
            <person name="John T."/>
            <person name="Oh Y."/>
            <person name="Young N."/>
            <person name="Fitzgerald M."/>
            <person name="Haas B.J."/>
            <person name="Zeng Q."/>
            <person name="Young S."/>
            <person name="Adiconis X."/>
            <person name="Fan L."/>
            <person name="Levin J.Z."/>
            <person name="Mitchell T.K."/>
            <person name="Okubara P.A."/>
            <person name="Farman M.L."/>
            <person name="Kohn L.M."/>
            <person name="Birren B."/>
            <person name="Ma L.-J."/>
            <person name="Dean R.A."/>
        </authorList>
    </citation>
    <scope>NUCLEOTIDE SEQUENCE</scope>
    <source>
        <strain evidence="3">R3-111a-1</strain>
    </source>
</reference>
<dbReference type="HOGENOM" id="CLU_1199883_0_0_1"/>
<evidence type="ECO:0000313" key="4">
    <source>
        <dbReference type="Proteomes" id="UP000006039"/>
    </source>
</evidence>
<dbReference type="AlphaFoldDB" id="J3P6E5"/>
<reference evidence="3" key="5">
    <citation type="submission" date="2018-04" db="UniProtKB">
        <authorList>
            <consortium name="EnsemblFungi"/>
        </authorList>
    </citation>
    <scope>IDENTIFICATION</scope>
    <source>
        <strain evidence="3">R3-111a-1</strain>
    </source>
</reference>
<evidence type="ECO:0000256" key="1">
    <source>
        <dbReference type="SAM" id="MobiDB-lite"/>
    </source>
</evidence>
<accession>J3P6E5</accession>
<keyword evidence="4" id="KW-1185">Reference proteome</keyword>
<feature type="compositionally biased region" description="Basic and acidic residues" evidence="1">
    <location>
        <begin position="71"/>
        <end position="81"/>
    </location>
</feature>
<gene>
    <name evidence="3" type="primary">20349543</name>
    <name evidence="2" type="ORF">GGTG_09085</name>
</gene>
<evidence type="ECO:0000313" key="2">
    <source>
        <dbReference type="EMBL" id="EJT72219.1"/>
    </source>
</evidence>
<proteinExistence type="predicted"/>
<name>J3P6E5_GAET3</name>
<dbReference type="EnsemblFungi" id="EJT72219">
    <property type="protein sequence ID" value="EJT72219"/>
    <property type="gene ID" value="GGTG_09085"/>
</dbReference>
<reference evidence="2" key="2">
    <citation type="submission" date="2010-07" db="EMBL/GenBank/DDBJ databases">
        <authorList>
            <consortium name="The Broad Institute Genome Sequencing Platform"/>
            <consortium name="Broad Institute Genome Sequencing Center for Infectious Disease"/>
            <person name="Ma L.-J."/>
            <person name="Dead R."/>
            <person name="Young S."/>
            <person name="Zeng Q."/>
            <person name="Koehrsen M."/>
            <person name="Alvarado L."/>
            <person name="Berlin A."/>
            <person name="Chapman S.B."/>
            <person name="Chen Z."/>
            <person name="Freedman E."/>
            <person name="Gellesch M."/>
            <person name="Goldberg J."/>
            <person name="Griggs A."/>
            <person name="Gujja S."/>
            <person name="Heilman E.R."/>
            <person name="Heiman D."/>
            <person name="Hepburn T."/>
            <person name="Howarth C."/>
            <person name="Jen D."/>
            <person name="Larson L."/>
            <person name="Mehta T."/>
            <person name="Neiman D."/>
            <person name="Pearson M."/>
            <person name="Roberts A."/>
            <person name="Saif S."/>
            <person name="Shea T."/>
            <person name="Shenoy N."/>
            <person name="Sisk P."/>
            <person name="Stolte C."/>
            <person name="Sykes S."/>
            <person name="Walk T."/>
            <person name="White J."/>
            <person name="Yandava C."/>
            <person name="Haas B."/>
            <person name="Nusbaum C."/>
            <person name="Birren B."/>
        </authorList>
    </citation>
    <scope>NUCLEOTIDE SEQUENCE</scope>
    <source>
        <strain evidence="2">R3-111a-1</strain>
    </source>
</reference>
<evidence type="ECO:0000313" key="3">
    <source>
        <dbReference type="EnsemblFungi" id="EJT72219"/>
    </source>
</evidence>
<dbReference type="GeneID" id="20349543"/>
<organism evidence="2">
    <name type="scientific">Gaeumannomyces tritici (strain R3-111a-1)</name>
    <name type="common">Wheat and barley take-all root rot fungus</name>
    <name type="synonym">Gaeumannomyces graminis var. tritici</name>
    <dbReference type="NCBI Taxonomy" id="644352"/>
    <lineage>
        <taxon>Eukaryota</taxon>
        <taxon>Fungi</taxon>
        <taxon>Dikarya</taxon>
        <taxon>Ascomycota</taxon>
        <taxon>Pezizomycotina</taxon>
        <taxon>Sordariomycetes</taxon>
        <taxon>Sordariomycetidae</taxon>
        <taxon>Magnaporthales</taxon>
        <taxon>Magnaporthaceae</taxon>
        <taxon>Gaeumannomyces</taxon>
    </lineage>
</organism>
<dbReference type="EMBL" id="GL385399">
    <property type="protein sequence ID" value="EJT72219.1"/>
    <property type="molecule type" value="Genomic_DNA"/>
</dbReference>